<accession>A0AA92UJL0</accession>
<sequence>MYNVGIKDRNKAIIIEQFHLSKEVCKLRTTNGSINRLNDRLGCSRQRFRLALFIEIPQRCINKIIKQRQAKRYNKYHWQTTNSTAWGVLVGQAIPHS</sequence>
<organism evidence="1 2">
    <name type="scientific">Segatella copri</name>
    <dbReference type="NCBI Taxonomy" id="165179"/>
    <lineage>
        <taxon>Bacteria</taxon>
        <taxon>Pseudomonadati</taxon>
        <taxon>Bacteroidota</taxon>
        <taxon>Bacteroidia</taxon>
        <taxon>Bacteroidales</taxon>
        <taxon>Prevotellaceae</taxon>
        <taxon>Segatella</taxon>
    </lineage>
</organism>
<gene>
    <name evidence="1" type="ORF">DXA63_14405</name>
</gene>
<evidence type="ECO:0000313" key="1">
    <source>
        <dbReference type="EMBL" id="RGX90401.1"/>
    </source>
</evidence>
<comment type="caution">
    <text evidence="1">The sequence shown here is derived from an EMBL/GenBank/DDBJ whole genome shotgun (WGS) entry which is preliminary data.</text>
</comment>
<dbReference type="AlphaFoldDB" id="A0AA92UJL0"/>
<protein>
    <submittedName>
        <fullName evidence="1">Uncharacterized protein</fullName>
    </submittedName>
</protein>
<reference evidence="1 2" key="1">
    <citation type="submission" date="2018-08" db="EMBL/GenBank/DDBJ databases">
        <title>A genome reference for cultivated species of the human gut microbiota.</title>
        <authorList>
            <person name="Zou Y."/>
            <person name="Xue W."/>
            <person name="Luo G."/>
        </authorList>
    </citation>
    <scope>NUCLEOTIDE SEQUENCE [LARGE SCALE GENOMIC DNA]</scope>
    <source>
        <strain evidence="1 2">OF03-3</strain>
    </source>
</reference>
<proteinExistence type="predicted"/>
<name>A0AA92UJL0_9BACT</name>
<dbReference type="EMBL" id="QSCI01000101">
    <property type="protein sequence ID" value="RGX90401.1"/>
    <property type="molecule type" value="Genomic_DNA"/>
</dbReference>
<dbReference type="Proteomes" id="UP000285604">
    <property type="component" value="Unassembled WGS sequence"/>
</dbReference>
<evidence type="ECO:0000313" key="2">
    <source>
        <dbReference type="Proteomes" id="UP000285604"/>
    </source>
</evidence>